<comment type="caution">
    <text evidence="1">The sequence shown here is derived from an EMBL/GenBank/DDBJ whole genome shotgun (WGS) entry which is preliminary data.</text>
</comment>
<dbReference type="EMBL" id="RKQK01000002">
    <property type="protein sequence ID" value="RPE67472.1"/>
    <property type="molecule type" value="Genomic_DNA"/>
</dbReference>
<keyword evidence="2" id="KW-1185">Reference proteome</keyword>
<dbReference type="Proteomes" id="UP000269689">
    <property type="component" value="Unassembled WGS sequence"/>
</dbReference>
<organism evidence="1 2">
    <name type="scientific">Pacificibacter maritimus</name>
    <dbReference type="NCBI Taxonomy" id="762213"/>
    <lineage>
        <taxon>Bacteria</taxon>
        <taxon>Pseudomonadati</taxon>
        <taxon>Pseudomonadota</taxon>
        <taxon>Alphaproteobacteria</taxon>
        <taxon>Rhodobacterales</taxon>
        <taxon>Roseobacteraceae</taxon>
        <taxon>Pacificibacter</taxon>
    </lineage>
</organism>
<reference evidence="1 2" key="1">
    <citation type="submission" date="2018-11" db="EMBL/GenBank/DDBJ databases">
        <title>Genomic Encyclopedia of Type Strains, Phase IV (KMG-IV): sequencing the most valuable type-strain genomes for metagenomic binning, comparative biology and taxonomic classification.</title>
        <authorList>
            <person name="Goeker M."/>
        </authorList>
    </citation>
    <scope>NUCLEOTIDE SEQUENCE [LARGE SCALE GENOMIC DNA]</scope>
    <source>
        <strain evidence="1 2">DSM 104731</strain>
    </source>
</reference>
<name>A0A3N4UAG5_9RHOB</name>
<accession>A0A3N4UAG5</accession>
<evidence type="ECO:0000313" key="2">
    <source>
        <dbReference type="Proteomes" id="UP000269689"/>
    </source>
</evidence>
<gene>
    <name evidence="1" type="ORF">EDD53_1882</name>
</gene>
<evidence type="ECO:0000313" key="1">
    <source>
        <dbReference type="EMBL" id="RPE67472.1"/>
    </source>
</evidence>
<proteinExistence type="predicted"/>
<sequence>MKIAAAVKLGTLLPFSVLQDVKVIGPDPPVTLTQS</sequence>
<dbReference type="AlphaFoldDB" id="A0A3N4UAG5"/>
<protein>
    <submittedName>
        <fullName evidence="1">Uncharacterized protein</fullName>
    </submittedName>
</protein>